<dbReference type="SUPFAM" id="SSF53901">
    <property type="entry name" value="Thiolase-like"/>
    <property type="match status" value="2"/>
</dbReference>
<organism evidence="2 3">
    <name type="scientific">Paraburkholderia phytofirmans</name>
    <dbReference type="NCBI Taxonomy" id="261302"/>
    <lineage>
        <taxon>Bacteria</taxon>
        <taxon>Pseudomonadati</taxon>
        <taxon>Pseudomonadota</taxon>
        <taxon>Betaproteobacteria</taxon>
        <taxon>Burkholderiales</taxon>
        <taxon>Burkholderiaceae</taxon>
        <taxon>Paraburkholderia</taxon>
    </lineage>
</organism>
<evidence type="ECO:0000313" key="3">
    <source>
        <dbReference type="Proteomes" id="UP001629274"/>
    </source>
</evidence>
<dbReference type="Pfam" id="PF22691">
    <property type="entry name" value="Thiolase_C_1"/>
    <property type="match status" value="1"/>
</dbReference>
<keyword evidence="3" id="KW-1185">Reference proteome</keyword>
<dbReference type="PIRSF" id="PIRSF000429">
    <property type="entry name" value="Ac-CoA_Ac_transf"/>
    <property type="match status" value="1"/>
</dbReference>
<proteinExistence type="predicted"/>
<dbReference type="Gene3D" id="3.40.47.10">
    <property type="match status" value="1"/>
</dbReference>
<dbReference type="CDD" id="cd00829">
    <property type="entry name" value="SCP-x_thiolase"/>
    <property type="match status" value="1"/>
</dbReference>
<protein>
    <submittedName>
        <fullName evidence="2">Acetyl-CoA acetyltransferase</fullName>
    </submittedName>
</protein>
<gene>
    <name evidence="2" type="ORF">PQR03_17195</name>
</gene>
<evidence type="ECO:0000259" key="1">
    <source>
        <dbReference type="Pfam" id="PF22691"/>
    </source>
</evidence>
<dbReference type="InterPro" id="IPR055140">
    <property type="entry name" value="Thiolase_C_2"/>
</dbReference>
<feature type="domain" description="Thiolase C-terminal" evidence="1">
    <location>
        <begin position="260"/>
        <end position="386"/>
    </location>
</feature>
<evidence type="ECO:0000313" key="2">
    <source>
        <dbReference type="EMBL" id="MFM0239864.1"/>
    </source>
</evidence>
<dbReference type="PANTHER" id="PTHR42870:SF1">
    <property type="entry name" value="NON-SPECIFIC LIPID-TRANSFER PROTEIN-LIKE 2"/>
    <property type="match status" value="1"/>
</dbReference>
<dbReference type="InterPro" id="IPR002155">
    <property type="entry name" value="Thiolase"/>
</dbReference>
<dbReference type="RefSeq" id="WP_408262435.1">
    <property type="nucleotide sequence ID" value="NZ_JAQQCK010000006.1"/>
</dbReference>
<dbReference type="EMBL" id="JAQQDR010000006">
    <property type="protein sequence ID" value="MFM0239864.1"/>
    <property type="molecule type" value="Genomic_DNA"/>
</dbReference>
<reference evidence="2 3" key="1">
    <citation type="journal article" date="2024" name="Chem. Sci.">
        <title>Discovery of megapolipeptins by genome mining of a Burkholderiales bacteria collection.</title>
        <authorList>
            <person name="Paulo B.S."/>
            <person name="Recchia M.J.J."/>
            <person name="Lee S."/>
            <person name="Fergusson C.H."/>
            <person name="Romanowski S.B."/>
            <person name="Hernandez A."/>
            <person name="Krull N."/>
            <person name="Liu D.Y."/>
            <person name="Cavanagh H."/>
            <person name="Bos A."/>
            <person name="Gray C.A."/>
            <person name="Murphy B.T."/>
            <person name="Linington R.G."/>
            <person name="Eustaquio A.S."/>
        </authorList>
    </citation>
    <scope>NUCLEOTIDE SEQUENCE [LARGE SCALE GENOMIC DNA]</scope>
    <source>
        <strain evidence="2 3">RL17-351-BIE-A</strain>
    </source>
</reference>
<accession>A0ABW9BGY8</accession>
<name>A0ABW9BGY8_9BURK</name>
<dbReference type="PANTHER" id="PTHR42870">
    <property type="entry name" value="ACETYL-COA C-ACETYLTRANSFERASE"/>
    <property type="match status" value="1"/>
</dbReference>
<comment type="caution">
    <text evidence="2">The sequence shown here is derived from an EMBL/GenBank/DDBJ whole genome shotgun (WGS) entry which is preliminary data.</text>
</comment>
<sequence length="394" mass="41861">MSHERTLRGRVAVVGVGESEYFKFGRSPHPEFKLVLQAVLAACRDAGVDPSDIDGFASFGEDRNDAVRLATALGVKRMRSTIMQWGGGGGGCAAAVANGAAAINAGMAHCVVVYRGLAQGQFGRFGQAAPRSTVSGDMAYQMPYGVLAPPQKFALRVQRFMHEHRVERDALRAVALASNFHAQANPRAVMYGKPLTADAYEGSRWIVEPFRLYDCCMENDGAAALILVAADKARDFARPPVYLLGAASGAEWRAGAVPHNAPDYASANYRSIATDLFEMAEVGPSDVGSVQAYENFTGGVVMSLCEHGFFKPDEINDFMTLENLSAPAGKLPLNTSGGNLGEVYLQGFELVIEAARQVRGESTSQARNGNIALVTGGPMVSPASSLLFGSEATL</sequence>
<dbReference type="Proteomes" id="UP001629274">
    <property type="component" value="Unassembled WGS sequence"/>
</dbReference>
<dbReference type="InterPro" id="IPR016039">
    <property type="entry name" value="Thiolase-like"/>
</dbReference>